<organism evidence="3 4">
    <name type="scientific">Sagittula marina</name>
    <dbReference type="NCBI Taxonomy" id="943940"/>
    <lineage>
        <taxon>Bacteria</taxon>
        <taxon>Pseudomonadati</taxon>
        <taxon>Pseudomonadota</taxon>
        <taxon>Alphaproteobacteria</taxon>
        <taxon>Rhodobacterales</taxon>
        <taxon>Roseobacteraceae</taxon>
        <taxon>Sagittula</taxon>
    </lineage>
</organism>
<protein>
    <recommendedName>
        <fullName evidence="5">Lipoprotein</fullName>
    </recommendedName>
</protein>
<name>A0A7W6DNL3_9RHOB</name>
<dbReference type="EMBL" id="JACIEJ010000006">
    <property type="protein sequence ID" value="MBB3986421.1"/>
    <property type="molecule type" value="Genomic_DNA"/>
</dbReference>
<dbReference type="Pfam" id="PF11150">
    <property type="entry name" value="DUF2927"/>
    <property type="match status" value="1"/>
</dbReference>
<dbReference type="Proteomes" id="UP000541426">
    <property type="component" value="Unassembled WGS sequence"/>
</dbReference>
<evidence type="ECO:0000256" key="1">
    <source>
        <dbReference type="SAM" id="MobiDB-lite"/>
    </source>
</evidence>
<dbReference type="InterPro" id="IPR021323">
    <property type="entry name" value="DUF2927"/>
</dbReference>
<evidence type="ECO:0000256" key="2">
    <source>
        <dbReference type="SAM" id="SignalP"/>
    </source>
</evidence>
<dbReference type="AlphaFoldDB" id="A0A7W6DNL3"/>
<feature type="signal peptide" evidence="2">
    <location>
        <begin position="1"/>
        <end position="19"/>
    </location>
</feature>
<evidence type="ECO:0000313" key="3">
    <source>
        <dbReference type="EMBL" id="MBB3986421.1"/>
    </source>
</evidence>
<dbReference type="RefSeq" id="WP_183966790.1">
    <property type="nucleotide sequence ID" value="NZ_BAABBZ010000002.1"/>
</dbReference>
<feature type="chain" id="PRO_5030977462" description="Lipoprotein" evidence="2">
    <location>
        <begin position="20"/>
        <end position="329"/>
    </location>
</feature>
<proteinExistence type="predicted"/>
<evidence type="ECO:0000313" key="4">
    <source>
        <dbReference type="Proteomes" id="UP000541426"/>
    </source>
</evidence>
<keyword evidence="4" id="KW-1185">Reference proteome</keyword>
<comment type="caution">
    <text evidence="3">The sequence shown here is derived from an EMBL/GenBank/DDBJ whole genome shotgun (WGS) entry which is preliminary data.</text>
</comment>
<feature type="region of interest" description="Disordered" evidence="1">
    <location>
        <begin position="29"/>
        <end position="51"/>
    </location>
</feature>
<sequence>MTTPHLLRALALTSLAALAACETSTLAPRETAVSPQTRPATVATPPPAATPDLTIQETAASRPMAAYYRRVQADLLAQGLLRTDGGGPDSPFTDTMLVRHFMAIALEEEYVRGQGLRPSGANATSAVKKWTQPVRMTTEFTPNVPSDQRAWDEAQVSQYAKRLGGITGHPIMVSDQNPNFHVIFTAQDDHALVADRIREIVPGVNPTALNLFRNLPRGIHCLVVAFATENGGYDYGNAIAVIRSEHPELMRRSCVHEEIAQGLGLTNDSPQARPTIFNDDDEFALLTRHDELLLQILYDPALTPGMSAEDALPIVRRKAAALTGNDTPS</sequence>
<evidence type="ECO:0008006" key="5">
    <source>
        <dbReference type="Google" id="ProtNLM"/>
    </source>
</evidence>
<gene>
    <name evidence="3" type="ORF">GGQ68_002760</name>
</gene>
<reference evidence="3 4" key="1">
    <citation type="submission" date="2020-08" db="EMBL/GenBank/DDBJ databases">
        <title>Genomic Encyclopedia of Type Strains, Phase IV (KMG-IV): sequencing the most valuable type-strain genomes for metagenomic binning, comparative biology and taxonomic classification.</title>
        <authorList>
            <person name="Goeker M."/>
        </authorList>
    </citation>
    <scope>NUCLEOTIDE SEQUENCE [LARGE SCALE GENOMIC DNA]</scope>
    <source>
        <strain evidence="3 4">DSM 102235</strain>
    </source>
</reference>
<keyword evidence="2" id="KW-0732">Signal</keyword>
<accession>A0A7W6DNL3</accession>